<sequence length="182" mass="21199">MGKIQIISGKWKGRNISVIFKKELRPTLSRARKTLFDWIRPYINESNCLDCFSGSGSLSIEAVSQNASFVISVEIDKSIFNQLVKNVNLFYTRKIKMFNTNILNFLNRKGNPFDIVFLDPPFGNNLLSKTIVLLEKNCWIKKGSLIYLETERRNNFPNIPKSWKIYKKKVGKNVLYSLFKRH</sequence>
<dbReference type="InterPro" id="IPR002052">
    <property type="entry name" value="DNA_methylase_N6_adenine_CS"/>
</dbReference>
<evidence type="ECO:0000256" key="4">
    <source>
        <dbReference type="ARBA" id="ARBA00013682"/>
    </source>
</evidence>
<dbReference type="STRING" id="515618.RIEPE_0010"/>
<evidence type="ECO:0000256" key="5">
    <source>
        <dbReference type="ARBA" id="ARBA00022603"/>
    </source>
</evidence>
<dbReference type="CDD" id="cd02440">
    <property type="entry name" value="AdoMet_MTases"/>
    <property type="match status" value="1"/>
</dbReference>
<keyword evidence="6 8" id="KW-0808">Transferase</keyword>
<dbReference type="Gene3D" id="3.40.50.150">
    <property type="entry name" value="Vaccinia Virus protein VP39"/>
    <property type="match status" value="1"/>
</dbReference>
<evidence type="ECO:0000256" key="8">
    <source>
        <dbReference type="PIRNR" id="PIRNR004553"/>
    </source>
</evidence>
<comment type="similarity">
    <text evidence="2 8">Belongs to the methyltransferase superfamily. RsmD family.</text>
</comment>
<evidence type="ECO:0000256" key="2">
    <source>
        <dbReference type="ARBA" id="ARBA00005269"/>
    </source>
</evidence>
<dbReference type="GO" id="GO:0003676">
    <property type="term" value="F:nucleic acid binding"/>
    <property type="evidence" value="ECO:0007669"/>
    <property type="project" value="InterPro"/>
</dbReference>
<dbReference type="InterPro" id="IPR004398">
    <property type="entry name" value="RNA_MeTrfase_RsmD"/>
</dbReference>
<keyword evidence="8" id="KW-0949">S-adenosyl-L-methionine</keyword>
<dbReference type="Pfam" id="PF03602">
    <property type="entry name" value="Cons_hypoth95"/>
    <property type="match status" value="1"/>
</dbReference>
<dbReference type="SUPFAM" id="SSF53335">
    <property type="entry name" value="S-adenosyl-L-methionine-dependent methyltransferases"/>
    <property type="match status" value="1"/>
</dbReference>
<dbReference type="PANTHER" id="PTHR43542">
    <property type="entry name" value="METHYLTRANSFERASE"/>
    <property type="match status" value="1"/>
</dbReference>
<protein>
    <recommendedName>
        <fullName evidence="4 8">Ribosomal RNA small subunit methyltransferase D</fullName>
        <ecNumber evidence="3 8">2.1.1.171</ecNumber>
    </recommendedName>
</protein>
<dbReference type="PROSITE" id="PS00092">
    <property type="entry name" value="N6_MTASE"/>
    <property type="match status" value="1"/>
</dbReference>
<comment type="catalytic activity">
    <reaction evidence="7 8">
        <text>guanosine(966) in 16S rRNA + S-adenosyl-L-methionine = N(2)-methylguanosine(966) in 16S rRNA + S-adenosyl-L-homocysteine + H(+)</text>
        <dbReference type="Rhea" id="RHEA:23548"/>
        <dbReference type="Rhea" id="RHEA-COMP:10211"/>
        <dbReference type="Rhea" id="RHEA-COMP:10212"/>
        <dbReference type="ChEBI" id="CHEBI:15378"/>
        <dbReference type="ChEBI" id="CHEBI:57856"/>
        <dbReference type="ChEBI" id="CHEBI:59789"/>
        <dbReference type="ChEBI" id="CHEBI:74269"/>
        <dbReference type="ChEBI" id="CHEBI:74481"/>
        <dbReference type="EC" id="2.1.1.171"/>
    </reaction>
</comment>
<name>D4G7I4_RIEPU</name>
<dbReference type="eggNOG" id="COG0742">
    <property type="taxonomic scope" value="Bacteria"/>
</dbReference>
<dbReference type="PIRSF" id="PIRSF004553">
    <property type="entry name" value="CHP00095"/>
    <property type="match status" value="1"/>
</dbReference>
<evidence type="ECO:0000256" key="6">
    <source>
        <dbReference type="ARBA" id="ARBA00022679"/>
    </source>
</evidence>
<dbReference type="EC" id="2.1.1.171" evidence="3 8"/>
<evidence type="ECO:0000256" key="7">
    <source>
        <dbReference type="ARBA" id="ARBA00048326"/>
    </source>
</evidence>
<evidence type="ECO:0000313" key="9">
    <source>
        <dbReference type="EMBL" id="ADD79775.1"/>
    </source>
</evidence>
<dbReference type="RefSeq" id="WP_013087759.1">
    <property type="nucleotide sequence ID" value="NC_014109.1"/>
</dbReference>
<accession>D4G7I4</accession>
<dbReference type="AlphaFoldDB" id="D4G7I4"/>
<dbReference type="Proteomes" id="UP000001700">
    <property type="component" value="Chromosome"/>
</dbReference>
<reference evidence="9" key="1">
    <citation type="submission" date="2008-05" db="EMBL/GenBank/DDBJ databases">
        <title>Genome sequence of Riesia pediculicola USDA.</title>
        <authorList>
            <person name="Kirkness E.F."/>
        </authorList>
    </citation>
    <scope>NUCLEOTIDE SEQUENCE [LARGE SCALE GENOMIC DNA]</scope>
    <source>
        <strain evidence="9">USDA</strain>
    </source>
</reference>
<keyword evidence="8" id="KW-0698">rRNA processing</keyword>
<dbReference type="KEGG" id="rip:RIEPE_0010"/>
<evidence type="ECO:0000313" key="10">
    <source>
        <dbReference type="Proteomes" id="UP000001700"/>
    </source>
</evidence>
<dbReference type="InterPro" id="IPR029063">
    <property type="entry name" value="SAM-dependent_MTases_sf"/>
</dbReference>
<evidence type="ECO:0000256" key="3">
    <source>
        <dbReference type="ARBA" id="ARBA00012141"/>
    </source>
</evidence>
<comment type="function">
    <text evidence="1 8">Specifically methylates the guanine in position 966 of 16S rRNA in the assembled 30S particle.</text>
</comment>
<dbReference type="PANTHER" id="PTHR43542:SF1">
    <property type="entry name" value="METHYLTRANSFERASE"/>
    <property type="match status" value="1"/>
</dbReference>
<keyword evidence="10" id="KW-1185">Reference proteome</keyword>
<evidence type="ECO:0000256" key="1">
    <source>
        <dbReference type="ARBA" id="ARBA00002649"/>
    </source>
</evidence>
<dbReference type="GO" id="GO:0052913">
    <property type="term" value="F:16S rRNA (guanine(966)-N(2))-methyltransferase activity"/>
    <property type="evidence" value="ECO:0007669"/>
    <property type="project" value="UniProtKB-EC"/>
</dbReference>
<dbReference type="HOGENOM" id="CLU_075826_2_2_6"/>
<gene>
    <name evidence="9" type="ordered locus">RIEPE_0010</name>
</gene>
<dbReference type="NCBIfam" id="TIGR00095">
    <property type="entry name" value="16S rRNA (guanine(966)-N(2))-methyltransferase RsmD"/>
    <property type="match status" value="1"/>
</dbReference>
<organism evidence="9 10">
    <name type="scientific">Riesia pediculicola (strain USDA)</name>
    <dbReference type="NCBI Taxonomy" id="515618"/>
    <lineage>
        <taxon>Bacteria</taxon>
        <taxon>Pseudomonadati</taxon>
        <taxon>Pseudomonadota</taxon>
        <taxon>Gammaproteobacteria</taxon>
        <taxon>Enterobacterales</taxon>
        <taxon>Enterobacteriaceae</taxon>
        <taxon>Candidatus Riesia</taxon>
    </lineage>
</organism>
<dbReference type="EMBL" id="CP001085">
    <property type="protein sequence ID" value="ADD79775.1"/>
    <property type="molecule type" value="Genomic_DNA"/>
</dbReference>
<keyword evidence="5 8" id="KW-0489">Methyltransferase</keyword>
<proteinExistence type="inferred from homology"/>